<evidence type="ECO:0000256" key="5">
    <source>
        <dbReference type="PROSITE-ProRule" id="PRU00335"/>
    </source>
</evidence>
<accession>A0A1M5NQK7</accession>
<dbReference type="PRINTS" id="PR00455">
    <property type="entry name" value="HTHTETR"/>
</dbReference>
<dbReference type="InterPro" id="IPR050109">
    <property type="entry name" value="HTH-type_TetR-like_transc_reg"/>
</dbReference>
<evidence type="ECO:0000313" key="8">
    <source>
        <dbReference type="Proteomes" id="UP000184074"/>
    </source>
</evidence>
<dbReference type="OrthoDB" id="7336460at2"/>
<dbReference type="EMBL" id="FQXB01000001">
    <property type="protein sequence ID" value="SHG91469.1"/>
    <property type="molecule type" value="Genomic_DNA"/>
</dbReference>
<dbReference type="STRING" id="1508389.SAMN05444003_1532"/>
<proteinExistence type="predicted"/>
<keyword evidence="4" id="KW-0804">Transcription</keyword>
<dbReference type="GO" id="GO:0003700">
    <property type="term" value="F:DNA-binding transcription factor activity"/>
    <property type="evidence" value="ECO:0007669"/>
    <property type="project" value="TreeGrafter"/>
</dbReference>
<protein>
    <submittedName>
        <fullName evidence="7">Transcriptional regulator, TetR family</fullName>
    </submittedName>
</protein>
<feature type="DNA-binding region" description="H-T-H motif" evidence="5">
    <location>
        <begin position="39"/>
        <end position="58"/>
    </location>
</feature>
<dbReference type="SUPFAM" id="SSF46689">
    <property type="entry name" value="Homeodomain-like"/>
    <property type="match status" value="1"/>
</dbReference>
<keyword evidence="2" id="KW-0805">Transcription regulation</keyword>
<reference evidence="7 8" key="1">
    <citation type="submission" date="2016-11" db="EMBL/GenBank/DDBJ databases">
        <authorList>
            <person name="Jaros S."/>
            <person name="Januszkiewicz K."/>
            <person name="Wedrychowicz H."/>
        </authorList>
    </citation>
    <scope>NUCLEOTIDE SEQUENCE [LARGE SCALE GENOMIC DNA]</scope>
    <source>
        <strain evidence="7 8">DSM 28715</strain>
    </source>
</reference>
<evidence type="ECO:0000256" key="3">
    <source>
        <dbReference type="ARBA" id="ARBA00023125"/>
    </source>
</evidence>
<dbReference type="GO" id="GO:0000976">
    <property type="term" value="F:transcription cis-regulatory region binding"/>
    <property type="evidence" value="ECO:0007669"/>
    <property type="project" value="TreeGrafter"/>
</dbReference>
<dbReference type="PROSITE" id="PS01081">
    <property type="entry name" value="HTH_TETR_1"/>
    <property type="match status" value="1"/>
</dbReference>
<dbReference type="Proteomes" id="UP000184074">
    <property type="component" value="Unassembled WGS sequence"/>
</dbReference>
<evidence type="ECO:0000256" key="2">
    <source>
        <dbReference type="ARBA" id="ARBA00023015"/>
    </source>
</evidence>
<gene>
    <name evidence="7" type="ORF">SAMN05444003_1532</name>
</gene>
<dbReference type="PANTHER" id="PTHR30055">
    <property type="entry name" value="HTH-TYPE TRANSCRIPTIONAL REGULATOR RUTR"/>
    <property type="match status" value="1"/>
</dbReference>
<dbReference type="InterPro" id="IPR039538">
    <property type="entry name" value="BetI_C"/>
</dbReference>
<dbReference type="PANTHER" id="PTHR30055:SF228">
    <property type="entry name" value="TRANSCRIPTIONAL REGULATOR-RELATED"/>
    <property type="match status" value="1"/>
</dbReference>
<dbReference type="RefSeq" id="WP_072900206.1">
    <property type="nucleotide sequence ID" value="NZ_FQXB01000001.1"/>
</dbReference>
<dbReference type="SUPFAM" id="SSF48498">
    <property type="entry name" value="Tetracyclin repressor-like, C-terminal domain"/>
    <property type="match status" value="1"/>
</dbReference>
<dbReference type="Pfam" id="PF00440">
    <property type="entry name" value="TetR_N"/>
    <property type="match status" value="1"/>
</dbReference>
<evidence type="ECO:0000256" key="1">
    <source>
        <dbReference type="ARBA" id="ARBA00022491"/>
    </source>
</evidence>
<evidence type="ECO:0000259" key="6">
    <source>
        <dbReference type="PROSITE" id="PS50977"/>
    </source>
</evidence>
<dbReference type="InterPro" id="IPR023772">
    <property type="entry name" value="DNA-bd_HTH_TetR-type_CS"/>
</dbReference>
<dbReference type="InterPro" id="IPR009057">
    <property type="entry name" value="Homeodomain-like_sf"/>
</dbReference>
<dbReference type="InterPro" id="IPR036271">
    <property type="entry name" value="Tet_transcr_reg_TetR-rel_C_sf"/>
</dbReference>
<keyword evidence="1" id="KW-0678">Repressor</keyword>
<keyword evidence="8" id="KW-1185">Reference proteome</keyword>
<evidence type="ECO:0000313" key="7">
    <source>
        <dbReference type="EMBL" id="SHG91469.1"/>
    </source>
</evidence>
<dbReference type="AlphaFoldDB" id="A0A1M5NQK7"/>
<sequence length="211" mass="24469">MNVETPSRKRRSEPREIRRLQLIMAALDSIAKRGFSDTTLKHVTEGASLSQGVANYHFESKEALYDATLGYLAREHYETWTRYYEQAKPTPAHRLAAIIAADFDKDICTSKRLAVWFAFWGQVKYRPNYQKIHNQYDDERHELIERLCAELIEYGEYDLNASQVARSIVALSDGAWLCLMLYPKGTTAEEYHSDNLLTLAKYFPKHFPLEP</sequence>
<keyword evidence="3 5" id="KW-0238">DNA-binding</keyword>
<dbReference type="Pfam" id="PF13977">
    <property type="entry name" value="TetR_C_6"/>
    <property type="match status" value="1"/>
</dbReference>
<feature type="domain" description="HTH tetR-type" evidence="6">
    <location>
        <begin position="16"/>
        <end position="76"/>
    </location>
</feature>
<dbReference type="PROSITE" id="PS50977">
    <property type="entry name" value="HTH_TETR_2"/>
    <property type="match status" value="1"/>
</dbReference>
<dbReference type="Gene3D" id="1.10.357.10">
    <property type="entry name" value="Tetracycline Repressor, domain 2"/>
    <property type="match status" value="1"/>
</dbReference>
<dbReference type="InterPro" id="IPR001647">
    <property type="entry name" value="HTH_TetR"/>
</dbReference>
<name>A0A1M5NQK7_9RHOB</name>
<evidence type="ECO:0000256" key="4">
    <source>
        <dbReference type="ARBA" id="ARBA00023163"/>
    </source>
</evidence>
<organism evidence="7 8">
    <name type="scientific">Cognatiyoonia sediminum</name>
    <dbReference type="NCBI Taxonomy" id="1508389"/>
    <lineage>
        <taxon>Bacteria</taxon>
        <taxon>Pseudomonadati</taxon>
        <taxon>Pseudomonadota</taxon>
        <taxon>Alphaproteobacteria</taxon>
        <taxon>Rhodobacterales</taxon>
        <taxon>Paracoccaceae</taxon>
        <taxon>Cognatiyoonia</taxon>
    </lineage>
</organism>